<dbReference type="PANTHER" id="PTHR43133">
    <property type="entry name" value="RNA POLYMERASE ECF-TYPE SIGMA FACTO"/>
    <property type="match status" value="1"/>
</dbReference>
<keyword evidence="3" id="KW-0731">Sigma factor</keyword>
<evidence type="ECO:0000256" key="1">
    <source>
        <dbReference type="ARBA" id="ARBA00010641"/>
    </source>
</evidence>
<dbReference type="InterPro" id="IPR013324">
    <property type="entry name" value="RNA_pol_sigma_r3/r4-like"/>
</dbReference>
<dbReference type="STRING" id="1797110.A3841_10860"/>
<evidence type="ECO:0000313" key="8">
    <source>
        <dbReference type="Proteomes" id="UP000186551"/>
    </source>
</evidence>
<feature type="domain" description="RNA polymerase sigma factor 70 region 4 type 2" evidence="6">
    <location>
        <begin position="114"/>
        <end position="165"/>
    </location>
</feature>
<organism evidence="7 8">
    <name type="scientific">Pontibacter flavimaris</name>
    <dbReference type="NCBI Taxonomy" id="1797110"/>
    <lineage>
        <taxon>Bacteria</taxon>
        <taxon>Pseudomonadati</taxon>
        <taxon>Bacteroidota</taxon>
        <taxon>Cytophagia</taxon>
        <taxon>Cytophagales</taxon>
        <taxon>Hymenobacteraceae</taxon>
        <taxon>Pontibacter</taxon>
    </lineage>
</organism>
<dbReference type="InterPro" id="IPR014284">
    <property type="entry name" value="RNA_pol_sigma-70_dom"/>
</dbReference>
<evidence type="ECO:0000256" key="4">
    <source>
        <dbReference type="ARBA" id="ARBA00023163"/>
    </source>
</evidence>
<sequence>MTEAELIAGCQRADGKAQKLLYERFASQMYGVCLRYLKNQMDAEEALLNGFMKIYQHVDRFEGKGSFEGWVRRIMVNEALAFLRKKEPLHLAIEDSYVQVANPTSADHDLAEGELLELLGTLPAGYRAVFNLYAIEGYAHKEIADMLGITEGTSKSQLSKARSMLQRRLEGQAAIAG</sequence>
<dbReference type="NCBIfam" id="TIGR02937">
    <property type="entry name" value="sigma70-ECF"/>
    <property type="match status" value="1"/>
</dbReference>
<dbReference type="Pfam" id="PF04542">
    <property type="entry name" value="Sigma70_r2"/>
    <property type="match status" value="1"/>
</dbReference>
<keyword evidence="8" id="KW-1185">Reference proteome</keyword>
<dbReference type="Proteomes" id="UP000186551">
    <property type="component" value="Unassembled WGS sequence"/>
</dbReference>
<dbReference type="RefSeq" id="WP_073850949.1">
    <property type="nucleotide sequence ID" value="NZ_LVWA01000003.1"/>
</dbReference>
<dbReference type="Gene3D" id="1.10.1740.10">
    <property type="match status" value="1"/>
</dbReference>
<proteinExistence type="inferred from homology"/>
<dbReference type="SUPFAM" id="SSF88659">
    <property type="entry name" value="Sigma3 and sigma4 domains of RNA polymerase sigma factors"/>
    <property type="match status" value="1"/>
</dbReference>
<name>A0A1Q5PH38_9BACT</name>
<comment type="similarity">
    <text evidence="1">Belongs to the sigma-70 factor family. ECF subfamily.</text>
</comment>
<dbReference type="InterPro" id="IPR036388">
    <property type="entry name" value="WH-like_DNA-bd_sf"/>
</dbReference>
<evidence type="ECO:0000259" key="6">
    <source>
        <dbReference type="Pfam" id="PF08281"/>
    </source>
</evidence>
<dbReference type="PANTHER" id="PTHR43133:SF46">
    <property type="entry name" value="RNA POLYMERASE SIGMA-70 FACTOR ECF SUBFAMILY"/>
    <property type="match status" value="1"/>
</dbReference>
<dbReference type="InterPro" id="IPR013249">
    <property type="entry name" value="RNA_pol_sigma70_r4_t2"/>
</dbReference>
<dbReference type="SUPFAM" id="SSF88946">
    <property type="entry name" value="Sigma2 domain of RNA polymerase sigma factors"/>
    <property type="match status" value="1"/>
</dbReference>
<dbReference type="EMBL" id="LVWA01000003">
    <property type="protein sequence ID" value="OKL41539.1"/>
    <property type="molecule type" value="Genomic_DNA"/>
</dbReference>
<dbReference type="OrthoDB" id="1493925at2"/>
<feature type="domain" description="RNA polymerase sigma-70 region 2" evidence="5">
    <location>
        <begin position="21"/>
        <end position="86"/>
    </location>
</feature>
<dbReference type="InterPro" id="IPR039425">
    <property type="entry name" value="RNA_pol_sigma-70-like"/>
</dbReference>
<evidence type="ECO:0000256" key="3">
    <source>
        <dbReference type="ARBA" id="ARBA00023082"/>
    </source>
</evidence>
<evidence type="ECO:0000313" key="7">
    <source>
        <dbReference type="EMBL" id="OKL41539.1"/>
    </source>
</evidence>
<keyword evidence="4" id="KW-0804">Transcription</keyword>
<keyword evidence="2" id="KW-0805">Transcription regulation</keyword>
<protein>
    <submittedName>
        <fullName evidence="7">RNA polymerase subunit sigma-70</fullName>
    </submittedName>
</protein>
<accession>A0A1Q5PH38</accession>
<comment type="caution">
    <text evidence="7">The sequence shown here is derived from an EMBL/GenBank/DDBJ whole genome shotgun (WGS) entry which is preliminary data.</text>
</comment>
<dbReference type="InterPro" id="IPR007627">
    <property type="entry name" value="RNA_pol_sigma70_r2"/>
</dbReference>
<dbReference type="AlphaFoldDB" id="A0A1Q5PH38"/>
<evidence type="ECO:0000259" key="5">
    <source>
        <dbReference type="Pfam" id="PF04542"/>
    </source>
</evidence>
<dbReference type="GO" id="GO:0006352">
    <property type="term" value="P:DNA-templated transcription initiation"/>
    <property type="evidence" value="ECO:0007669"/>
    <property type="project" value="InterPro"/>
</dbReference>
<reference evidence="7 8" key="1">
    <citation type="submission" date="2016-03" db="EMBL/GenBank/DDBJ databases">
        <title>Genome sequence of Pontibacter sp. nov., of the family cytophagaceae, isolated from marine sediment of the Yellow Sea, China.</title>
        <authorList>
            <person name="Zhang G."/>
            <person name="Zhang R."/>
        </authorList>
    </citation>
    <scope>NUCLEOTIDE SEQUENCE [LARGE SCALE GENOMIC DNA]</scope>
    <source>
        <strain evidence="7 8">S10-8</strain>
    </source>
</reference>
<dbReference type="GO" id="GO:0003677">
    <property type="term" value="F:DNA binding"/>
    <property type="evidence" value="ECO:0007669"/>
    <property type="project" value="InterPro"/>
</dbReference>
<gene>
    <name evidence="7" type="ORF">A3841_10860</name>
</gene>
<dbReference type="InterPro" id="IPR013325">
    <property type="entry name" value="RNA_pol_sigma_r2"/>
</dbReference>
<dbReference type="GO" id="GO:0016987">
    <property type="term" value="F:sigma factor activity"/>
    <property type="evidence" value="ECO:0007669"/>
    <property type="project" value="UniProtKB-KW"/>
</dbReference>
<dbReference type="Pfam" id="PF08281">
    <property type="entry name" value="Sigma70_r4_2"/>
    <property type="match status" value="1"/>
</dbReference>
<evidence type="ECO:0000256" key="2">
    <source>
        <dbReference type="ARBA" id="ARBA00023015"/>
    </source>
</evidence>
<dbReference type="Gene3D" id="1.10.10.10">
    <property type="entry name" value="Winged helix-like DNA-binding domain superfamily/Winged helix DNA-binding domain"/>
    <property type="match status" value="1"/>
</dbReference>